<reference evidence="4 6" key="1">
    <citation type="submission" date="2018-04" db="EMBL/GenBank/DDBJ databases">
        <title>Complete genome sequences of Streptomyces griseoviridis K61 and characterization of antagonistic properties of biological control agents.</title>
        <authorList>
            <person name="Mariita R.M."/>
            <person name="Sello J.K."/>
        </authorList>
    </citation>
    <scope>NUCLEOTIDE SEQUENCE [LARGE SCALE GENOMIC DNA]</scope>
    <source>
        <strain evidence="4 6">K61</strain>
    </source>
</reference>
<keyword evidence="6" id="KW-1185">Reference proteome</keyword>
<evidence type="ECO:0000256" key="1">
    <source>
        <dbReference type="SAM" id="MobiDB-lite"/>
    </source>
</evidence>
<dbReference type="Proteomes" id="UP000271291">
    <property type="component" value="Chromosome"/>
</dbReference>
<sequence length="184" mass="19656">MGPAPVRRLRPGQGPALRPHQEDREPFQVHNATVGRANVGCVVPWYTSELVYGSASYPSLASHVQRAQASGLPGATFANPLTRTEDDTIINTNRQTACGDAPSITGLSWDEYPIARSREGLSSGGARRTFDGCQTANVFSGTGPIGFSVCMITATENNAQGGLNTQFFRAERVLDGDPFRVTVS</sequence>
<dbReference type="OrthoDB" id="2751008at2"/>
<feature type="domain" description="Deoxyribonuclease NucA/NucB" evidence="2">
    <location>
        <begin position="102"/>
        <end position="182"/>
    </location>
</feature>
<evidence type="ECO:0000313" key="6">
    <source>
        <dbReference type="Proteomes" id="UP000501753"/>
    </source>
</evidence>
<feature type="region of interest" description="Disordered" evidence="1">
    <location>
        <begin position="1"/>
        <end position="23"/>
    </location>
</feature>
<dbReference type="KEGG" id="sgd:ELQ87_34935"/>
<dbReference type="AlphaFoldDB" id="A0A3S9ZRF6"/>
<name>A0A3S9ZRF6_STRGD</name>
<protein>
    <recommendedName>
        <fullName evidence="2">Deoxyribonuclease NucA/NucB domain-containing protein</fullName>
    </recommendedName>
</protein>
<dbReference type="Pfam" id="PF14040">
    <property type="entry name" value="DNase_NucA_NucB"/>
    <property type="match status" value="1"/>
</dbReference>
<evidence type="ECO:0000313" key="4">
    <source>
        <dbReference type="EMBL" id="QCN84300.1"/>
    </source>
</evidence>
<gene>
    <name evidence="4" type="ORF">DDJ31_04320</name>
    <name evidence="3" type="ORF">ELQ87_34935</name>
</gene>
<dbReference type="EMBL" id="CP034687">
    <property type="protein sequence ID" value="AZS90203.1"/>
    <property type="molecule type" value="Genomic_DNA"/>
</dbReference>
<dbReference type="EMBL" id="CP029078">
    <property type="protein sequence ID" value="QCN84300.1"/>
    <property type="molecule type" value="Genomic_DNA"/>
</dbReference>
<proteinExistence type="predicted"/>
<evidence type="ECO:0000313" key="5">
    <source>
        <dbReference type="Proteomes" id="UP000271291"/>
    </source>
</evidence>
<reference evidence="3 5" key="2">
    <citation type="submission" date="2018-12" db="EMBL/GenBank/DDBJ databases">
        <title>Streptomyces griseoviridis F1-27 complete genome.</title>
        <authorList>
            <person name="Mariita R.M."/>
            <person name="Sello J.K."/>
        </authorList>
    </citation>
    <scope>NUCLEOTIDE SEQUENCE [LARGE SCALE GENOMIC DNA]</scope>
    <source>
        <strain evidence="3 5">F1-27</strain>
    </source>
</reference>
<dbReference type="InterPro" id="IPR029476">
    <property type="entry name" value="DNase_NucA_NucB"/>
</dbReference>
<dbReference type="Proteomes" id="UP000501753">
    <property type="component" value="Chromosome"/>
</dbReference>
<accession>A0A3S9ZRF6</accession>
<organism evidence="3 5">
    <name type="scientific">Streptomyces griseoviridis</name>
    <dbReference type="NCBI Taxonomy" id="45398"/>
    <lineage>
        <taxon>Bacteria</taxon>
        <taxon>Bacillati</taxon>
        <taxon>Actinomycetota</taxon>
        <taxon>Actinomycetes</taxon>
        <taxon>Kitasatosporales</taxon>
        <taxon>Streptomycetaceae</taxon>
        <taxon>Streptomyces</taxon>
    </lineage>
</organism>
<evidence type="ECO:0000313" key="3">
    <source>
        <dbReference type="EMBL" id="AZS90203.1"/>
    </source>
</evidence>
<evidence type="ECO:0000259" key="2">
    <source>
        <dbReference type="Pfam" id="PF14040"/>
    </source>
</evidence>